<accession>A0A7R9NZ93</accession>
<name>A0A7R9NZ93_9NEOP</name>
<proteinExistence type="predicted"/>
<organism evidence="1">
    <name type="scientific">Timema tahoe</name>
    <dbReference type="NCBI Taxonomy" id="61484"/>
    <lineage>
        <taxon>Eukaryota</taxon>
        <taxon>Metazoa</taxon>
        <taxon>Ecdysozoa</taxon>
        <taxon>Arthropoda</taxon>
        <taxon>Hexapoda</taxon>
        <taxon>Insecta</taxon>
        <taxon>Pterygota</taxon>
        <taxon>Neoptera</taxon>
        <taxon>Polyneoptera</taxon>
        <taxon>Phasmatodea</taxon>
        <taxon>Timematodea</taxon>
        <taxon>Timematoidea</taxon>
        <taxon>Timematidae</taxon>
        <taxon>Timema</taxon>
    </lineage>
</organism>
<dbReference type="AlphaFoldDB" id="A0A7R9NZ93"/>
<gene>
    <name evidence="1" type="ORF">TTEB3V08_LOCUS9475</name>
</gene>
<sequence length="161" mass="17522">MSHSVTITRTTTTSNTTAILLNTGYFATVGGLLKLAETGAPISVHLDTDDLDKDLATLRVNPLDVAWGLPRGGTLPGLPEDEHPPDREGKILCTVRVRAVDTRKSTSQIPKASNPQLGSALGSRSTVTDGFIYVNRRLVCWVHSNRWFHLSQYKAGLQSLQ</sequence>
<protein>
    <submittedName>
        <fullName evidence="1">Uncharacterized protein</fullName>
    </submittedName>
</protein>
<reference evidence="1" key="1">
    <citation type="submission" date="2020-11" db="EMBL/GenBank/DDBJ databases">
        <authorList>
            <person name="Tran Van P."/>
        </authorList>
    </citation>
    <scope>NUCLEOTIDE SEQUENCE</scope>
</reference>
<evidence type="ECO:0000313" key="1">
    <source>
        <dbReference type="EMBL" id="CAD7461566.1"/>
    </source>
</evidence>
<dbReference type="EMBL" id="OE004933">
    <property type="protein sequence ID" value="CAD7461566.1"/>
    <property type="molecule type" value="Genomic_DNA"/>
</dbReference>